<keyword evidence="7" id="KW-1185">Reference proteome</keyword>
<protein>
    <recommendedName>
        <fullName evidence="4">3'(2'),5'-bisphosphate nucleotidase CysQ</fullName>
        <ecNumber evidence="4">3.1.3.7</ecNumber>
    </recommendedName>
    <alternativeName>
        <fullName evidence="4">3'(2'),5-bisphosphonucleoside 3'(2')-phosphohydrolase</fullName>
    </alternativeName>
    <alternativeName>
        <fullName evidence="4">3'-phosphoadenosine 5'-phosphate phosphatase</fullName>
        <shortName evidence="4">PAP phosphatase</shortName>
    </alternativeName>
</protein>
<comment type="subcellular location">
    <subcellularLocation>
        <location evidence="4">Cell membrane</location>
        <topology evidence="4">Peripheral membrane protein</topology>
        <orientation evidence="4">Cytoplasmic side</orientation>
    </subcellularLocation>
</comment>
<accession>A0A4R6TKZ0</accession>
<feature type="binding site" evidence="5">
    <location>
        <position position="63"/>
    </location>
    <ligand>
        <name>Mg(2+)</name>
        <dbReference type="ChEBI" id="CHEBI:18420"/>
        <label>1</label>
        <note>catalytic</note>
    </ligand>
</feature>
<dbReference type="GO" id="GO:0000103">
    <property type="term" value="P:sulfate assimilation"/>
    <property type="evidence" value="ECO:0007669"/>
    <property type="project" value="TreeGrafter"/>
</dbReference>
<dbReference type="Pfam" id="PF00459">
    <property type="entry name" value="Inositol_P"/>
    <property type="match status" value="1"/>
</dbReference>
<keyword evidence="4" id="KW-0378">Hydrolase</keyword>
<dbReference type="PRINTS" id="PR00377">
    <property type="entry name" value="IMPHPHTASES"/>
</dbReference>
<feature type="binding site" evidence="4">
    <location>
        <position position="83"/>
    </location>
    <ligand>
        <name>Mg(2+)</name>
        <dbReference type="ChEBI" id="CHEBI:18420"/>
        <label>2</label>
    </ligand>
</feature>
<sequence length="268" mass="30023">MNPLLTLAIHAALNAGHKIMEIYKDGFDVQQKQDQSPVTQADLQAENIILEHLIKTGIPIISEESTKLPYSERKKWESCWLVDPLDGTKEFIKQNGEFTVNIAYCEQGYPVLGVIYVPASGELYWGDTEMKEAYKSTLQEAVSSKELTPGPVKKLQFTNESGNVLRVARSRSHLNPRTIEFINLAGQGYERTEMVTKGSSLKFGLLAEGLADLYPRFSPTMEWDTAAGHAICKALGFKVINAETQQELKYNKEDLLNPSFIVKRQAIP</sequence>
<gene>
    <name evidence="4" type="primary">cysQ</name>
    <name evidence="6" type="ORF">CLV82_1854</name>
</gene>
<dbReference type="NCBIfam" id="TIGR01331">
    <property type="entry name" value="bisphos_cysQ"/>
    <property type="match status" value="1"/>
</dbReference>
<dbReference type="OrthoDB" id="9772456at2"/>
<dbReference type="RefSeq" id="WP_133643998.1">
    <property type="nucleotide sequence ID" value="NZ_SNYI01000002.1"/>
</dbReference>
<dbReference type="GO" id="GO:0005886">
    <property type="term" value="C:plasma membrane"/>
    <property type="evidence" value="ECO:0007669"/>
    <property type="project" value="UniProtKB-SubCell"/>
</dbReference>
<dbReference type="SUPFAM" id="SSF56655">
    <property type="entry name" value="Carbohydrate phosphatase"/>
    <property type="match status" value="1"/>
</dbReference>
<feature type="binding site" evidence="4">
    <location>
        <position position="224"/>
    </location>
    <ligand>
        <name>Mg(2+)</name>
        <dbReference type="ChEBI" id="CHEBI:18420"/>
        <label>2</label>
    </ligand>
</feature>
<feature type="binding site" evidence="4">
    <location>
        <position position="86"/>
    </location>
    <ligand>
        <name>Mg(2+)</name>
        <dbReference type="ChEBI" id="CHEBI:18420"/>
        <label>2</label>
    </ligand>
</feature>
<feature type="binding site" evidence="5">
    <location>
        <position position="86"/>
    </location>
    <ligand>
        <name>Mg(2+)</name>
        <dbReference type="ChEBI" id="CHEBI:18420"/>
        <label>1</label>
        <note>catalytic</note>
    </ligand>
</feature>
<comment type="caution">
    <text evidence="6">The sequence shown here is derived from an EMBL/GenBank/DDBJ whole genome shotgun (WGS) entry which is preliminary data.</text>
</comment>
<dbReference type="GO" id="GO:0008441">
    <property type="term" value="F:3'(2'),5'-bisphosphate nucleotidase activity"/>
    <property type="evidence" value="ECO:0007669"/>
    <property type="project" value="UniProtKB-UniRule"/>
</dbReference>
<dbReference type="GO" id="GO:0000287">
    <property type="term" value="F:magnesium ion binding"/>
    <property type="evidence" value="ECO:0007669"/>
    <property type="project" value="UniProtKB-UniRule"/>
</dbReference>
<evidence type="ECO:0000256" key="2">
    <source>
        <dbReference type="ARBA" id="ARBA00022723"/>
    </source>
</evidence>
<evidence type="ECO:0000313" key="7">
    <source>
        <dbReference type="Proteomes" id="UP000295468"/>
    </source>
</evidence>
<keyword evidence="4" id="KW-0472">Membrane</keyword>
<feature type="binding site" evidence="4">
    <location>
        <position position="85"/>
    </location>
    <ligand>
        <name>Mg(2+)</name>
        <dbReference type="ChEBI" id="CHEBI:18420"/>
        <label>1</label>
    </ligand>
</feature>
<dbReference type="InterPro" id="IPR006240">
    <property type="entry name" value="CysQ"/>
</dbReference>
<dbReference type="EC" id="3.1.3.7" evidence="4"/>
<dbReference type="InterPro" id="IPR000760">
    <property type="entry name" value="Inositol_monophosphatase-like"/>
</dbReference>
<dbReference type="Proteomes" id="UP000295468">
    <property type="component" value="Unassembled WGS sequence"/>
</dbReference>
<dbReference type="HAMAP" id="MF_02095">
    <property type="entry name" value="CysQ"/>
    <property type="match status" value="1"/>
</dbReference>
<evidence type="ECO:0000313" key="6">
    <source>
        <dbReference type="EMBL" id="TDQ31152.1"/>
    </source>
</evidence>
<evidence type="ECO:0000256" key="4">
    <source>
        <dbReference type="HAMAP-Rule" id="MF_02095"/>
    </source>
</evidence>
<feature type="binding site" evidence="5">
    <location>
        <position position="224"/>
    </location>
    <ligand>
        <name>Mg(2+)</name>
        <dbReference type="ChEBI" id="CHEBI:18420"/>
        <label>1</label>
        <note>catalytic</note>
    </ligand>
</feature>
<keyword evidence="4" id="KW-1003">Cell membrane</keyword>
<dbReference type="EMBL" id="SNYI01000002">
    <property type="protein sequence ID" value="TDQ31152.1"/>
    <property type="molecule type" value="Genomic_DNA"/>
</dbReference>
<comment type="similarity">
    <text evidence="4">Belongs to the inositol monophosphatase superfamily. CysQ family.</text>
</comment>
<dbReference type="Gene3D" id="3.40.190.80">
    <property type="match status" value="1"/>
</dbReference>
<organism evidence="6 7">
    <name type="scientific">Zeaxanthinibacter enoshimensis</name>
    <dbReference type="NCBI Taxonomy" id="392009"/>
    <lineage>
        <taxon>Bacteria</taxon>
        <taxon>Pseudomonadati</taxon>
        <taxon>Bacteroidota</taxon>
        <taxon>Flavobacteriia</taxon>
        <taxon>Flavobacteriales</taxon>
        <taxon>Flavobacteriaceae</taxon>
        <taxon>Zeaxanthinibacter</taxon>
    </lineage>
</organism>
<reference evidence="6 7" key="1">
    <citation type="submission" date="2019-03" db="EMBL/GenBank/DDBJ databases">
        <title>Genomic Encyclopedia of Archaeal and Bacterial Type Strains, Phase II (KMG-II): from individual species to whole genera.</title>
        <authorList>
            <person name="Goeker M."/>
        </authorList>
    </citation>
    <scope>NUCLEOTIDE SEQUENCE [LARGE SCALE GENOMIC DNA]</scope>
    <source>
        <strain evidence="6 7">DSM 18435</strain>
    </source>
</reference>
<dbReference type="PANTHER" id="PTHR43028:SF5">
    <property type="entry name" value="3'(2'),5'-BISPHOSPHATE NUCLEOTIDASE 1"/>
    <property type="match status" value="1"/>
</dbReference>
<feature type="binding site" evidence="5">
    <location>
        <position position="83"/>
    </location>
    <ligand>
        <name>Mg(2+)</name>
        <dbReference type="ChEBI" id="CHEBI:18420"/>
        <label>1</label>
        <note>catalytic</note>
    </ligand>
</feature>
<dbReference type="PANTHER" id="PTHR43028">
    <property type="entry name" value="3'(2'),5'-BISPHOSPHATE NUCLEOTIDASE 1"/>
    <property type="match status" value="1"/>
</dbReference>
<keyword evidence="3 4" id="KW-0460">Magnesium</keyword>
<dbReference type="Gene3D" id="3.30.540.10">
    <property type="entry name" value="Fructose-1,6-Bisphosphatase, subunit A, domain 1"/>
    <property type="match status" value="1"/>
</dbReference>
<dbReference type="PROSITE" id="PS00629">
    <property type="entry name" value="IMP_1"/>
    <property type="match status" value="1"/>
</dbReference>
<dbReference type="InterPro" id="IPR020583">
    <property type="entry name" value="Inositol_monoP_metal-BS"/>
</dbReference>
<feature type="binding site" evidence="5">
    <location>
        <position position="85"/>
    </location>
    <ligand>
        <name>Mg(2+)</name>
        <dbReference type="ChEBI" id="CHEBI:18420"/>
        <label>1</label>
        <note>catalytic</note>
    </ligand>
</feature>
<dbReference type="AlphaFoldDB" id="A0A4R6TKZ0"/>
<comment type="cofactor">
    <cofactor evidence="4 5">
        <name>Mg(2+)</name>
        <dbReference type="ChEBI" id="CHEBI:18420"/>
    </cofactor>
</comment>
<comment type="function">
    <text evidence="4">Converts adenosine-3',5'-bisphosphate (PAP) to AMP.</text>
</comment>
<comment type="catalytic activity">
    <reaction evidence="1 4">
        <text>adenosine 3',5'-bisphosphate + H2O = AMP + phosphate</text>
        <dbReference type="Rhea" id="RHEA:10040"/>
        <dbReference type="ChEBI" id="CHEBI:15377"/>
        <dbReference type="ChEBI" id="CHEBI:43474"/>
        <dbReference type="ChEBI" id="CHEBI:58343"/>
        <dbReference type="ChEBI" id="CHEBI:456215"/>
        <dbReference type="EC" id="3.1.3.7"/>
    </reaction>
</comment>
<dbReference type="InterPro" id="IPR050725">
    <property type="entry name" value="CysQ/Inositol_MonoPase"/>
</dbReference>
<feature type="binding site" evidence="4">
    <location>
        <position position="63"/>
    </location>
    <ligand>
        <name>Mg(2+)</name>
        <dbReference type="ChEBI" id="CHEBI:18420"/>
        <label>1</label>
    </ligand>
</feature>
<feature type="binding site" evidence="4">
    <location>
        <position position="224"/>
    </location>
    <ligand>
        <name>substrate</name>
    </ligand>
</feature>
<evidence type="ECO:0000256" key="3">
    <source>
        <dbReference type="ARBA" id="ARBA00022842"/>
    </source>
</evidence>
<feature type="binding site" evidence="4">
    <location>
        <position position="83"/>
    </location>
    <ligand>
        <name>Mg(2+)</name>
        <dbReference type="ChEBI" id="CHEBI:18420"/>
        <label>1</label>
    </ligand>
</feature>
<feature type="binding site" evidence="4">
    <location>
        <begin position="85"/>
        <end position="88"/>
    </location>
    <ligand>
        <name>substrate</name>
    </ligand>
</feature>
<proteinExistence type="inferred from homology"/>
<keyword evidence="2 4" id="KW-0479">Metal-binding</keyword>
<dbReference type="CDD" id="cd01638">
    <property type="entry name" value="CysQ"/>
    <property type="match status" value="1"/>
</dbReference>
<name>A0A4R6TKZ0_9FLAO</name>
<feature type="binding site" evidence="4">
    <location>
        <position position="63"/>
    </location>
    <ligand>
        <name>substrate</name>
    </ligand>
</feature>
<evidence type="ECO:0000256" key="1">
    <source>
        <dbReference type="ARBA" id="ARBA00001625"/>
    </source>
</evidence>
<dbReference type="GO" id="GO:0050427">
    <property type="term" value="P:3'-phosphoadenosine 5'-phosphosulfate metabolic process"/>
    <property type="evidence" value="ECO:0007669"/>
    <property type="project" value="TreeGrafter"/>
</dbReference>
<evidence type="ECO:0000256" key="5">
    <source>
        <dbReference type="PIRSR" id="PIRSR600760-2"/>
    </source>
</evidence>